<proteinExistence type="predicted"/>
<name>A0ABN6ZKE6_9CREN</name>
<dbReference type="EMBL" id="AP028907">
    <property type="protein sequence ID" value="BES80701.1"/>
    <property type="molecule type" value="Genomic_DNA"/>
</dbReference>
<evidence type="ECO:0008006" key="3">
    <source>
        <dbReference type="Google" id="ProtNLM"/>
    </source>
</evidence>
<organism evidence="1 2">
    <name type="scientific">Pyrodictium abyssi</name>
    <dbReference type="NCBI Taxonomy" id="54256"/>
    <lineage>
        <taxon>Archaea</taxon>
        <taxon>Thermoproteota</taxon>
        <taxon>Thermoprotei</taxon>
        <taxon>Desulfurococcales</taxon>
        <taxon>Pyrodictiaceae</taxon>
        <taxon>Pyrodictium</taxon>
    </lineage>
</organism>
<dbReference type="Proteomes" id="UP001341135">
    <property type="component" value="Chromosome"/>
</dbReference>
<reference evidence="1 2" key="1">
    <citation type="submission" date="2023-09" db="EMBL/GenBank/DDBJ databases">
        <title>Pyrofollis japonicus gen. nov. sp. nov., a novel member of the family Pyrodictiaceae isolated from the Iheya North hydrothermal field.</title>
        <authorList>
            <person name="Miyazaki U."/>
            <person name="Sanari M."/>
            <person name="Tame A."/>
            <person name="Kitajima M."/>
            <person name="Okamoto A."/>
            <person name="Sawayama S."/>
            <person name="Miyazaki J."/>
            <person name="Takai K."/>
            <person name="Nakagawa S."/>
        </authorList>
    </citation>
    <scope>NUCLEOTIDE SEQUENCE [LARGE SCALE GENOMIC DNA]</scope>
    <source>
        <strain evidence="1 2">AV2</strain>
    </source>
</reference>
<accession>A0ABN6ZKE6</accession>
<evidence type="ECO:0000313" key="1">
    <source>
        <dbReference type="EMBL" id="BES80701.1"/>
    </source>
</evidence>
<protein>
    <recommendedName>
        <fullName evidence="3">HEPN domain-containing protein</fullName>
    </recommendedName>
</protein>
<keyword evidence="2" id="KW-1185">Reference proteome</keyword>
<gene>
    <name evidence="1" type="ORF">PABY_02680</name>
</gene>
<evidence type="ECO:0000313" key="2">
    <source>
        <dbReference type="Proteomes" id="UP001341135"/>
    </source>
</evidence>
<sequence>MTSDACMVDESYVEYFVRLFSKLYEDVFEAYNRTPDFITSKPYVERALRLVQSGLSTAKELLSECGRQKRS</sequence>